<dbReference type="InterPro" id="IPR000863">
    <property type="entry name" value="Sulfotransferase_dom"/>
</dbReference>
<evidence type="ECO:0000259" key="5">
    <source>
        <dbReference type="Pfam" id="PF00685"/>
    </source>
</evidence>
<evidence type="ECO:0000256" key="4">
    <source>
        <dbReference type="SAM" id="MobiDB-lite"/>
    </source>
</evidence>
<evidence type="ECO:0000313" key="6">
    <source>
        <dbReference type="EMBL" id="RLN19443.1"/>
    </source>
</evidence>
<evidence type="ECO:0000256" key="3">
    <source>
        <dbReference type="RuleBase" id="RU361155"/>
    </source>
</evidence>
<name>A0A3L6SGV6_PANMI</name>
<feature type="domain" description="Sulfotransferase" evidence="5">
    <location>
        <begin position="60"/>
        <end position="153"/>
    </location>
</feature>
<dbReference type="SUPFAM" id="SSF52540">
    <property type="entry name" value="P-loop containing nucleoside triphosphate hydrolases"/>
    <property type="match status" value="1"/>
</dbReference>
<evidence type="ECO:0000256" key="1">
    <source>
        <dbReference type="ARBA" id="ARBA00005771"/>
    </source>
</evidence>
<evidence type="ECO:0000256" key="2">
    <source>
        <dbReference type="ARBA" id="ARBA00022679"/>
    </source>
</evidence>
<gene>
    <name evidence="6" type="ORF">C2845_PM02G02520</name>
</gene>
<dbReference type="Gene3D" id="3.40.50.300">
    <property type="entry name" value="P-loop containing nucleotide triphosphate hydrolases"/>
    <property type="match status" value="2"/>
</dbReference>
<dbReference type="AlphaFoldDB" id="A0A3L6SGV6"/>
<keyword evidence="2 3" id="KW-0808">Transferase</keyword>
<dbReference type="PANTHER" id="PTHR11783">
    <property type="entry name" value="SULFOTRANSFERASE SULT"/>
    <property type="match status" value="1"/>
</dbReference>
<dbReference type="GO" id="GO:0008146">
    <property type="term" value="F:sulfotransferase activity"/>
    <property type="evidence" value="ECO:0007669"/>
    <property type="project" value="InterPro"/>
</dbReference>
<dbReference type="Proteomes" id="UP000275267">
    <property type="component" value="Unassembled WGS sequence"/>
</dbReference>
<comment type="caution">
    <text evidence="6">The sequence shown here is derived from an EMBL/GenBank/DDBJ whole genome shotgun (WGS) entry which is preliminary data.</text>
</comment>
<comment type="similarity">
    <text evidence="1 3">Belongs to the sulfotransferase 1 family.</text>
</comment>
<keyword evidence="7" id="KW-1185">Reference proteome</keyword>
<proteinExistence type="inferred from homology"/>
<dbReference type="Pfam" id="PF00685">
    <property type="entry name" value="Sulfotransfer_1"/>
    <property type="match status" value="2"/>
</dbReference>
<reference evidence="7" key="1">
    <citation type="journal article" date="2019" name="Nat. Commun.">
        <title>The genome of broomcorn millet.</title>
        <authorList>
            <person name="Zou C."/>
            <person name="Miki D."/>
            <person name="Li D."/>
            <person name="Tang Q."/>
            <person name="Xiao L."/>
            <person name="Rajput S."/>
            <person name="Deng P."/>
            <person name="Jia W."/>
            <person name="Huang R."/>
            <person name="Zhang M."/>
            <person name="Sun Y."/>
            <person name="Hu J."/>
            <person name="Fu X."/>
            <person name="Schnable P.S."/>
            <person name="Li F."/>
            <person name="Zhang H."/>
            <person name="Feng B."/>
            <person name="Zhu X."/>
            <person name="Liu R."/>
            <person name="Schnable J.C."/>
            <person name="Zhu J.-K."/>
            <person name="Zhang H."/>
        </authorList>
    </citation>
    <scope>NUCLEOTIDE SEQUENCE [LARGE SCALE GENOMIC DNA]</scope>
</reference>
<dbReference type="OrthoDB" id="205623at2759"/>
<feature type="region of interest" description="Disordered" evidence="4">
    <location>
        <begin position="1"/>
        <end position="21"/>
    </location>
</feature>
<feature type="compositionally biased region" description="Basic and acidic residues" evidence="4">
    <location>
        <begin position="9"/>
        <end position="21"/>
    </location>
</feature>
<dbReference type="InterPro" id="IPR027417">
    <property type="entry name" value="P-loop_NTPase"/>
</dbReference>
<organism evidence="6 7">
    <name type="scientific">Panicum miliaceum</name>
    <name type="common">Proso millet</name>
    <name type="synonym">Broomcorn millet</name>
    <dbReference type="NCBI Taxonomy" id="4540"/>
    <lineage>
        <taxon>Eukaryota</taxon>
        <taxon>Viridiplantae</taxon>
        <taxon>Streptophyta</taxon>
        <taxon>Embryophyta</taxon>
        <taxon>Tracheophyta</taxon>
        <taxon>Spermatophyta</taxon>
        <taxon>Magnoliopsida</taxon>
        <taxon>Liliopsida</taxon>
        <taxon>Poales</taxon>
        <taxon>Poaceae</taxon>
        <taxon>PACMAD clade</taxon>
        <taxon>Panicoideae</taxon>
        <taxon>Panicodae</taxon>
        <taxon>Paniceae</taxon>
        <taxon>Panicinae</taxon>
        <taxon>Panicum</taxon>
        <taxon>Panicum sect. Panicum</taxon>
    </lineage>
</organism>
<evidence type="ECO:0000313" key="7">
    <source>
        <dbReference type="Proteomes" id="UP000275267"/>
    </source>
</evidence>
<sequence>MAQAPSESSKSDTKSSADETPPKSYIDLVSTLVLYRNYWLNPERLEHIIPVKDHFKPRRDDIILATYPKCGTTWLKALAFTVMTRGRHAPAAAGHPLLTGRHPQEVVAHLEVPTPAGDLAGIDKMPSPRLLATHLPLSLLPPAVAASDCRVVCAEHVLQGILAFRALLGALPRVLEGEIGEARAGPFLKYEEIASDPVEVVRTLAGFFAVPFTEEEERRVPEEVVRLCSFEMLSGLEHNQARDVARGDSIVVGKSMFFRKGKVGDWENHMSKEMAKKLDDVIEDKLKGSGLVF</sequence>
<protein>
    <recommendedName>
        <fullName evidence="3">Sulfotransferase</fullName>
        <ecNumber evidence="3">2.8.2.-</ecNumber>
    </recommendedName>
</protein>
<feature type="domain" description="Sulfotransferase" evidence="5">
    <location>
        <begin position="187"/>
        <end position="290"/>
    </location>
</feature>
<accession>A0A3L6SGV6</accession>
<dbReference type="EMBL" id="PQIB02000005">
    <property type="protein sequence ID" value="RLN19443.1"/>
    <property type="molecule type" value="Genomic_DNA"/>
</dbReference>
<dbReference type="EC" id="2.8.2.-" evidence="3"/>